<proteinExistence type="predicted"/>
<protein>
    <submittedName>
        <fullName evidence="1">Uncharacterized protein</fullName>
    </submittedName>
</protein>
<sequence length="226" mass="26186">MKPSELLFLAIAILHSPHERNCVKIMLDGFEPKTPNSRNCKSNVYTTGRIILDEGETLENLPQSIIIQFKCPYFTQKGVLHAKGRQDGLWTWPLEGQLKECAYPESTQRYWNCTHSEGRTYRFITWKNPFFATKYCRMRLFLAKVIEDHIGRKLTKEFGLMGLSRELSFTEFIEAPYYDTKYDDWCNQAVPPQVFESRNGASYIRPATDILLMICGVTMANTVLSF</sequence>
<dbReference type="AlphaFoldDB" id="A0AAV2ILS8"/>
<name>A0AAV2ILS8_LYMST</name>
<gene>
    <name evidence="1" type="ORF">GSLYS_00019201001</name>
</gene>
<reference evidence="1 2" key="1">
    <citation type="submission" date="2024-04" db="EMBL/GenBank/DDBJ databases">
        <authorList>
            <consortium name="Genoscope - CEA"/>
            <person name="William W."/>
        </authorList>
    </citation>
    <scope>NUCLEOTIDE SEQUENCE [LARGE SCALE GENOMIC DNA]</scope>
</reference>
<comment type="caution">
    <text evidence="1">The sequence shown here is derived from an EMBL/GenBank/DDBJ whole genome shotgun (WGS) entry which is preliminary data.</text>
</comment>
<dbReference type="Proteomes" id="UP001497497">
    <property type="component" value="Unassembled WGS sequence"/>
</dbReference>
<accession>A0AAV2ILS8</accession>
<organism evidence="1 2">
    <name type="scientific">Lymnaea stagnalis</name>
    <name type="common">Great pond snail</name>
    <name type="synonym">Helix stagnalis</name>
    <dbReference type="NCBI Taxonomy" id="6523"/>
    <lineage>
        <taxon>Eukaryota</taxon>
        <taxon>Metazoa</taxon>
        <taxon>Spiralia</taxon>
        <taxon>Lophotrochozoa</taxon>
        <taxon>Mollusca</taxon>
        <taxon>Gastropoda</taxon>
        <taxon>Heterobranchia</taxon>
        <taxon>Euthyneura</taxon>
        <taxon>Panpulmonata</taxon>
        <taxon>Hygrophila</taxon>
        <taxon>Lymnaeoidea</taxon>
        <taxon>Lymnaeidae</taxon>
        <taxon>Lymnaea</taxon>
    </lineage>
</organism>
<keyword evidence="2" id="KW-1185">Reference proteome</keyword>
<evidence type="ECO:0000313" key="2">
    <source>
        <dbReference type="Proteomes" id="UP001497497"/>
    </source>
</evidence>
<dbReference type="EMBL" id="CAXITT010000737">
    <property type="protein sequence ID" value="CAL1545824.1"/>
    <property type="molecule type" value="Genomic_DNA"/>
</dbReference>
<evidence type="ECO:0000313" key="1">
    <source>
        <dbReference type="EMBL" id="CAL1545824.1"/>
    </source>
</evidence>